<keyword evidence="2" id="KW-1185">Reference proteome</keyword>
<name>A0AA36E5P6_LACSI</name>
<sequence>MKTFIAHYEAEKLSLTNMRGETWEHQTYKTEVMAQMDSKPSYESYLHMQQVLLDNHYETAKMTNTILEMQENMTPLSTISDNKSRNSLKTSILISNMLIYLVMFYCK</sequence>
<dbReference type="AlphaFoldDB" id="A0AA36E5P6"/>
<protein>
    <submittedName>
        <fullName evidence="1">Uncharacterized protein</fullName>
    </submittedName>
</protein>
<evidence type="ECO:0000313" key="2">
    <source>
        <dbReference type="Proteomes" id="UP001177003"/>
    </source>
</evidence>
<gene>
    <name evidence="1" type="ORF">LSALG_LOCUS23579</name>
</gene>
<dbReference type="EMBL" id="OX465081">
    <property type="protein sequence ID" value="CAI9284021.1"/>
    <property type="molecule type" value="Genomic_DNA"/>
</dbReference>
<accession>A0AA36E5P6</accession>
<evidence type="ECO:0000313" key="1">
    <source>
        <dbReference type="EMBL" id="CAI9284021.1"/>
    </source>
</evidence>
<dbReference type="Proteomes" id="UP001177003">
    <property type="component" value="Chromosome 5"/>
</dbReference>
<organism evidence="1 2">
    <name type="scientific">Lactuca saligna</name>
    <name type="common">Willowleaf lettuce</name>
    <dbReference type="NCBI Taxonomy" id="75948"/>
    <lineage>
        <taxon>Eukaryota</taxon>
        <taxon>Viridiplantae</taxon>
        <taxon>Streptophyta</taxon>
        <taxon>Embryophyta</taxon>
        <taxon>Tracheophyta</taxon>
        <taxon>Spermatophyta</taxon>
        <taxon>Magnoliopsida</taxon>
        <taxon>eudicotyledons</taxon>
        <taxon>Gunneridae</taxon>
        <taxon>Pentapetalae</taxon>
        <taxon>asterids</taxon>
        <taxon>campanulids</taxon>
        <taxon>Asterales</taxon>
        <taxon>Asteraceae</taxon>
        <taxon>Cichorioideae</taxon>
        <taxon>Cichorieae</taxon>
        <taxon>Lactucinae</taxon>
        <taxon>Lactuca</taxon>
    </lineage>
</organism>
<proteinExistence type="predicted"/>
<reference evidence="1" key="1">
    <citation type="submission" date="2023-04" db="EMBL/GenBank/DDBJ databases">
        <authorList>
            <person name="Vijverberg K."/>
            <person name="Xiong W."/>
            <person name="Schranz E."/>
        </authorList>
    </citation>
    <scope>NUCLEOTIDE SEQUENCE</scope>
</reference>